<protein>
    <submittedName>
        <fullName evidence="2">Uncharacterized protein</fullName>
    </submittedName>
</protein>
<dbReference type="Proteomes" id="UP001234178">
    <property type="component" value="Unassembled WGS sequence"/>
</dbReference>
<comment type="caution">
    <text evidence="2">The sequence shown here is derived from an EMBL/GenBank/DDBJ whole genome shotgun (WGS) entry which is preliminary data.</text>
</comment>
<dbReference type="EMBL" id="JAOYFB010000002">
    <property type="protein sequence ID" value="KAK4007596.1"/>
    <property type="molecule type" value="Genomic_DNA"/>
</dbReference>
<reference evidence="2 3" key="1">
    <citation type="journal article" date="2023" name="Nucleic Acids Res.">
        <title>The hologenome of Daphnia magna reveals possible DNA methylation and microbiome-mediated evolution of the host genome.</title>
        <authorList>
            <person name="Chaturvedi A."/>
            <person name="Li X."/>
            <person name="Dhandapani V."/>
            <person name="Marshall H."/>
            <person name="Kissane S."/>
            <person name="Cuenca-Cambronero M."/>
            <person name="Asole G."/>
            <person name="Calvet F."/>
            <person name="Ruiz-Romero M."/>
            <person name="Marangio P."/>
            <person name="Guigo R."/>
            <person name="Rago D."/>
            <person name="Mirbahai L."/>
            <person name="Eastwood N."/>
            <person name="Colbourne J.K."/>
            <person name="Zhou J."/>
            <person name="Mallon E."/>
            <person name="Orsini L."/>
        </authorList>
    </citation>
    <scope>NUCLEOTIDE SEQUENCE [LARGE SCALE GENOMIC DNA]</scope>
    <source>
        <strain evidence="2">LRV0_1</strain>
    </source>
</reference>
<feature type="region of interest" description="Disordered" evidence="1">
    <location>
        <begin position="1"/>
        <end position="55"/>
    </location>
</feature>
<evidence type="ECO:0000313" key="2">
    <source>
        <dbReference type="EMBL" id="KAK4007596.1"/>
    </source>
</evidence>
<sequence length="412" mass="46950">MAAMMSIGYKPRTSKKIPNGTRMRSNMNKKADSHSGTKSNRRILKSKGNTRIHLPSNDKRKERLYVMLLLYIRWKMFYSKNAFKKRRKWSGTSMGQLTIFFDNDGVVQRSPSPYNHHHIQQSPPADPIEGNSSLLTPLVLDEVAENDEVKLTSTLPPCKVNTTDLVHRSPSPYNHHHIQESPPADPIEGNSCLLTPLELDEVAENDEVKLTSTSPPCKVNTTDSLSADLVIPTVNAEDLPRYDGKLEQSNGAMPGDEGKPPKLPLKTYYFKPLDLNEKSCTDSVIFDRFIPKRDNPEIFYYSEEYLRSDEIDQVTIPRFWLCSGHINAAQTMLRRQFPEIGGLMSVEYCGDGNYPVPQEEKWIHMNFVEEGRQQALACMSSLVRTTDSRMEYELAQCQRMQDEIPAIVEFFA</sequence>
<proteinExistence type="predicted"/>
<evidence type="ECO:0000256" key="1">
    <source>
        <dbReference type="SAM" id="MobiDB-lite"/>
    </source>
</evidence>
<accession>A0ABQ9Z3Y4</accession>
<evidence type="ECO:0000313" key="3">
    <source>
        <dbReference type="Proteomes" id="UP001234178"/>
    </source>
</evidence>
<feature type="compositionally biased region" description="Basic residues" evidence="1">
    <location>
        <begin position="39"/>
        <end position="50"/>
    </location>
</feature>
<gene>
    <name evidence="2" type="ORF">OUZ56_012751</name>
</gene>
<name>A0ABQ9Z3Y4_9CRUS</name>
<dbReference type="PANTHER" id="PTHR34718">
    <property type="entry name" value="PHD-TYPE DOMAIN-CONTAINING PROTEIN"/>
    <property type="match status" value="1"/>
</dbReference>
<keyword evidence="3" id="KW-1185">Reference proteome</keyword>
<organism evidence="2 3">
    <name type="scientific">Daphnia magna</name>
    <dbReference type="NCBI Taxonomy" id="35525"/>
    <lineage>
        <taxon>Eukaryota</taxon>
        <taxon>Metazoa</taxon>
        <taxon>Ecdysozoa</taxon>
        <taxon>Arthropoda</taxon>
        <taxon>Crustacea</taxon>
        <taxon>Branchiopoda</taxon>
        <taxon>Diplostraca</taxon>
        <taxon>Cladocera</taxon>
        <taxon>Anomopoda</taxon>
        <taxon>Daphniidae</taxon>
        <taxon>Daphnia</taxon>
    </lineage>
</organism>
<dbReference type="PANTHER" id="PTHR34718:SF2">
    <property type="entry name" value="PHD-TYPE DOMAIN-CONTAINING PROTEIN"/>
    <property type="match status" value="1"/>
</dbReference>